<organism evidence="1 2">
    <name type="scientific">Prauserella oleivorans</name>
    <dbReference type="NCBI Taxonomy" id="1478153"/>
    <lineage>
        <taxon>Bacteria</taxon>
        <taxon>Bacillati</taxon>
        <taxon>Actinomycetota</taxon>
        <taxon>Actinomycetes</taxon>
        <taxon>Pseudonocardiales</taxon>
        <taxon>Pseudonocardiaceae</taxon>
        <taxon>Prauserella</taxon>
    </lineage>
</organism>
<sequence length="103" mass="10522">MGDGFTSTPEDLATHSATVKALGDRLAKAADTGRGVELGGETYGIIGQAFAGDAKEQIAQTAEAISEMAAGLTDFGEGVAAAGRNYQKVEDEIKELLGKFGGK</sequence>
<keyword evidence="2" id="KW-1185">Reference proteome</keyword>
<gene>
    <name evidence="1" type="ORF">ACFS2C_06315</name>
</gene>
<evidence type="ECO:0000313" key="1">
    <source>
        <dbReference type="EMBL" id="MFD2799002.1"/>
    </source>
</evidence>
<comment type="caution">
    <text evidence="1">The sequence shown here is derived from an EMBL/GenBank/DDBJ whole genome shotgun (WGS) entry which is preliminary data.</text>
</comment>
<evidence type="ECO:0000313" key="2">
    <source>
        <dbReference type="Proteomes" id="UP001597478"/>
    </source>
</evidence>
<dbReference type="RefSeq" id="WP_377386721.1">
    <property type="nucleotide sequence ID" value="NZ_JBHSAN010000006.1"/>
</dbReference>
<accession>A0ABW5W4X5</accession>
<dbReference type="Proteomes" id="UP001597478">
    <property type="component" value="Unassembled WGS sequence"/>
</dbReference>
<proteinExistence type="predicted"/>
<protein>
    <submittedName>
        <fullName evidence="1">Type VII secretion target</fullName>
    </submittedName>
</protein>
<dbReference type="Pfam" id="PF10824">
    <property type="entry name" value="T7SS_ESX_EspC"/>
    <property type="match status" value="1"/>
</dbReference>
<name>A0ABW5W4X5_9PSEU</name>
<dbReference type="EMBL" id="JBHUOF010000007">
    <property type="protein sequence ID" value="MFD2799002.1"/>
    <property type="molecule type" value="Genomic_DNA"/>
</dbReference>
<reference evidence="2" key="1">
    <citation type="journal article" date="2019" name="Int. J. Syst. Evol. Microbiol.">
        <title>The Global Catalogue of Microorganisms (GCM) 10K type strain sequencing project: providing services to taxonomists for standard genome sequencing and annotation.</title>
        <authorList>
            <consortium name="The Broad Institute Genomics Platform"/>
            <consortium name="The Broad Institute Genome Sequencing Center for Infectious Disease"/>
            <person name="Wu L."/>
            <person name="Ma J."/>
        </authorList>
    </citation>
    <scope>NUCLEOTIDE SEQUENCE [LARGE SCALE GENOMIC DNA]</scope>
    <source>
        <strain evidence="2">IBRC-M 10906</strain>
    </source>
</reference>
<dbReference type="InterPro" id="IPR022536">
    <property type="entry name" value="EspC"/>
</dbReference>